<dbReference type="InterPro" id="IPR029063">
    <property type="entry name" value="SAM-dependent_MTases_sf"/>
</dbReference>
<proteinExistence type="predicted"/>
<dbReference type="AlphaFoldDB" id="A2BXJ4"/>
<dbReference type="KEGG" id="pmc:P9515_12981"/>
<dbReference type="HOGENOM" id="CLU_089133_1_0_3"/>
<reference evidence="2 3" key="1">
    <citation type="journal article" date="2007" name="PLoS Genet.">
        <title>Patterns and implications of gene gain and loss in the evolution of Prochlorococcus.</title>
        <authorList>
            <person name="Kettler G.C."/>
            <person name="Martiny A.C."/>
            <person name="Huang K."/>
            <person name="Zucker J."/>
            <person name="Coleman M.L."/>
            <person name="Rodrigue S."/>
            <person name="Chen F."/>
            <person name="Lapidus A."/>
            <person name="Ferriera S."/>
            <person name="Johnson J."/>
            <person name="Steglich C."/>
            <person name="Church G.M."/>
            <person name="Richardson P."/>
            <person name="Chisholm S.W."/>
        </authorList>
    </citation>
    <scope>NUCLEOTIDE SEQUENCE [LARGE SCALE GENOMIC DNA]</scope>
    <source>
        <strain evidence="2 3">MIT 9515</strain>
    </source>
</reference>
<dbReference type="InterPro" id="IPR013216">
    <property type="entry name" value="Methyltransf_11"/>
</dbReference>
<accession>A2BXJ4</accession>
<evidence type="ECO:0000259" key="1">
    <source>
        <dbReference type="Pfam" id="PF08241"/>
    </source>
</evidence>
<dbReference type="Gene3D" id="3.40.50.150">
    <property type="entry name" value="Vaccinia Virus protein VP39"/>
    <property type="match status" value="1"/>
</dbReference>
<dbReference type="GO" id="GO:0008757">
    <property type="term" value="F:S-adenosylmethionine-dependent methyltransferase activity"/>
    <property type="evidence" value="ECO:0007669"/>
    <property type="project" value="InterPro"/>
</dbReference>
<feature type="domain" description="Methyltransferase type 11" evidence="1">
    <location>
        <begin position="22"/>
        <end position="66"/>
    </location>
</feature>
<dbReference type="Pfam" id="PF08241">
    <property type="entry name" value="Methyltransf_11"/>
    <property type="match status" value="1"/>
</dbReference>
<dbReference type="STRING" id="167542.P9515_12981"/>
<dbReference type="EMBL" id="CP000552">
    <property type="protein sequence ID" value="ABM72505.1"/>
    <property type="molecule type" value="Genomic_DNA"/>
</dbReference>
<sequence>MKGYKHIDYSSYDHIDHKQPIYPLPFIKDSSVDEIYCSHALEYFDYNEGIKVLNEWKRCLSEGGILRLSVPDFDQLIKVYEQNNNDINSIIGPVFGRWEVEENKFIFHRTVYTRQKLLQALEKVGFKEICDWDPLEFHGCESNSFDDYSKAYFPHMDFAKGFPISLNILGKV</sequence>
<evidence type="ECO:0000313" key="2">
    <source>
        <dbReference type="EMBL" id="ABM72505.1"/>
    </source>
</evidence>
<protein>
    <recommendedName>
        <fullName evidence="1">Methyltransferase type 11 domain-containing protein</fullName>
    </recommendedName>
</protein>
<organism evidence="2 3">
    <name type="scientific">Prochlorococcus marinus (strain MIT 9515)</name>
    <dbReference type="NCBI Taxonomy" id="167542"/>
    <lineage>
        <taxon>Bacteria</taxon>
        <taxon>Bacillati</taxon>
        <taxon>Cyanobacteriota</taxon>
        <taxon>Cyanophyceae</taxon>
        <taxon>Synechococcales</taxon>
        <taxon>Prochlorococcaceae</taxon>
        <taxon>Prochlorococcus</taxon>
    </lineage>
</organism>
<evidence type="ECO:0000313" key="3">
    <source>
        <dbReference type="Proteomes" id="UP000001589"/>
    </source>
</evidence>
<dbReference type="eggNOG" id="COG4627">
    <property type="taxonomic scope" value="Bacteria"/>
</dbReference>
<name>A2BXJ4_PROM5</name>
<gene>
    <name evidence="2" type="ordered locus">P9515_12981</name>
</gene>
<dbReference type="Proteomes" id="UP000001589">
    <property type="component" value="Chromosome"/>
</dbReference>
<dbReference type="SUPFAM" id="SSF53335">
    <property type="entry name" value="S-adenosyl-L-methionine-dependent methyltransferases"/>
    <property type="match status" value="1"/>
</dbReference>